<sequence>MLTSNEVFPWRLECEVTEALSALPSLPDNLTQYKKYTRVRHLVLHGTSHKCGSTMETELGITCVAQPSLTATMLMIFPLSIAATSLTKIYENQFLVKMTQHDLCECLHGMAEVEGTGKLNSPPNHQRNDYAEVAVPPVQCSSIQEPDFLQTAPDTEVQAPETSSKALLIKPIAPVGNLKNIGSAVKLPPISGAGNSIHSGTHIRAHITTQAHLWCNHLEPQYS</sequence>
<evidence type="ECO:0000313" key="2">
    <source>
        <dbReference type="Proteomes" id="UP000324222"/>
    </source>
</evidence>
<protein>
    <submittedName>
        <fullName evidence="1">Uncharacterized protein</fullName>
    </submittedName>
</protein>
<dbReference type="EMBL" id="VSRR010000187">
    <property type="protein sequence ID" value="MPC11920.1"/>
    <property type="molecule type" value="Genomic_DNA"/>
</dbReference>
<evidence type="ECO:0000313" key="1">
    <source>
        <dbReference type="EMBL" id="MPC11920.1"/>
    </source>
</evidence>
<comment type="caution">
    <text evidence="1">The sequence shown here is derived from an EMBL/GenBank/DDBJ whole genome shotgun (WGS) entry which is preliminary data.</text>
</comment>
<keyword evidence="2" id="KW-1185">Reference proteome</keyword>
<proteinExistence type="predicted"/>
<gene>
    <name evidence="1" type="ORF">E2C01_004595</name>
</gene>
<accession>A0A5B7CR47</accession>
<organism evidence="1 2">
    <name type="scientific">Portunus trituberculatus</name>
    <name type="common">Swimming crab</name>
    <name type="synonym">Neptunus trituberculatus</name>
    <dbReference type="NCBI Taxonomy" id="210409"/>
    <lineage>
        <taxon>Eukaryota</taxon>
        <taxon>Metazoa</taxon>
        <taxon>Ecdysozoa</taxon>
        <taxon>Arthropoda</taxon>
        <taxon>Crustacea</taxon>
        <taxon>Multicrustacea</taxon>
        <taxon>Malacostraca</taxon>
        <taxon>Eumalacostraca</taxon>
        <taxon>Eucarida</taxon>
        <taxon>Decapoda</taxon>
        <taxon>Pleocyemata</taxon>
        <taxon>Brachyura</taxon>
        <taxon>Eubrachyura</taxon>
        <taxon>Portunoidea</taxon>
        <taxon>Portunidae</taxon>
        <taxon>Portuninae</taxon>
        <taxon>Portunus</taxon>
    </lineage>
</organism>
<reference evidence="1 2" key="1">
    <citation type="submission" date="2019-05" db="EMBL/GenBank/DDBJ databases">
        <title>Another draft genome of Portunus trituberculatus and its Hox gene families provides insights of decapod evolution.</title>
        <authorList>
            <person name="Jeong J.-H."/>
            <person name="Song I."/>
            <person name="Kim S."/>
            <person name="Choi T."/>
            <person name="Kim D."/>
            <person name="Ryu S."/>
            <person name="Kim W."/>
        </authorList>
    </citation>
    <scope>NUCLEOTIDE SEQUENCE [LARGE SCALE GENOMIC DNA]</scope>
    <source>
        <tissue evidence="1">Muscle</tissue>
    </source>
</reference>
<name>A0A5B7CR47_PORTR</name>
<dbReference type="AlphaFoldDB" id="A0A5B7CR47"/>
<dbReference type="Proteomes" id="UP000324222">
    <property type="component" value="Unassembled WGS sequence"/>
</dbReference>